<dbReference type="InParanoid" id="A0A067PVZ8"/>
<dbReference type="OrthoDB" id="5945905at2759"/>
<evidence type="ECO:0000313" key="4">
    <source>
        <dbReference type="EMBL" id="KDQ55427.1"/>
    </source>
</evidence>
<evidence type="ECO:0000256" key="2">
    <source>
        <dbReference type="ARBA" id="ARBA00022723"/>
    </source>
</evidence>
<dbReference type="EMBL" id="KL197725">
    <property type="protein sequence ID" value="KDQ55427.1"/>
    <property type="molecule type" value="Genomic_DNA"/>
</dbReference>
<accession>A0A067PVZ8</accession>
<evidence type="ECO:0000259" key="3">
    <source>
        <dbReference type="Pfam" id="PF13359"/>
    </source>
</evidence>
<organism evidence="4 5">
    <name type="scientific">Jaapia argillacea MUCL 33604</name>
    <dbReference type="NCBI Taxonomy" id="933084"/>
    <lineage>
        <taxon>Eukaryota</taxon>
        <taxon>Fungi</taxon>
        <taxon>Dikarya</taxon>
        <taxon>Basidiomycota</taxon>
        <taxon>Agaricomycotina</taxon>
        <taxon>Agaricomycetes</taxon>
        <taxon>Agaricomycetidae</taxon>
        <taxon>Jaapiales</taxon>
        <taxon>Jaapiaceae</taxon>
        <taxon>Jaapia</taxon>
    </lineage>
</organism>
<dbReference type="HOGENOM" id="CLU_059042_0_0_1"/>
<dbReference type="GO" id="GO:0046872">
    <property type="term" value="F:metal ion binding"/>
    <property type="evidence" value="ECO:0007669"/>
    <property type="project" value="UniProtKB-KW"/>
</dbReference>
<dbReference type="STRING" id="933084.A0A067PVZ8"/>
<keyword evidence="2" id="KW-0479">Metal-binding</keyword>
<protein>
    <recommendedName>
        <fullName evidence="3">DDE Tnp4 domain-containing protein</fullName>
    </recommendedName>
</protein>
<evidence type="ECO:0000313" key="5">
    <source>
        <dbReference type="Proteomes" id="UP000027265"/>
    </source>
</evidence>
<dbReference type="PANTHER" id="PTHR34615">
    <property type="entry name" value="PX DOMAIN-CONTAINING PROTEIN"/>
    <property type="match status" value="1"/>
</dbReference>
<sequence length="291" mass="33322">MEIPETIHTKQDDVVSSIEAMIILCSRLSYPNRLCDLEDHFICQTAQLSCIINFMLEFIYDRWHHLLEFSTERFPPTILEQYAHTILTANCPFDDLAGFLDVKIHNITQPGDYQRVNYNSYLKTHAYKYQAVSAPNGIIILCSGPVEGRRADGAVLAWLGLLEEWAQHARGYGKQLLLLYGDLAYGETDVVVSGLKKVENLTREEQNFNNVMSKYQESVEWSLGKVCNLWASLNYKLQMKSHLSLIGKHFLVSVLLTNAHTYLHGSQIAHYFQLKPPTLTEYFMCSDMCDV</sequence>
<dbReference type="AlphaFoldDB" id="A0A067PVZ8"/>
<name>A0A067PVZ8_9AGAM</name>
<reference evidence="5" key="1">
    <citation type="journal article" date="2014" name="Proc. Natl. Acad. Sci. U.S.A.">
        <title>Extensive sampling of basidiomycete genomes demonstrates inadequacy of the white-rot/brown-rot paradigm for wood decay fungi.</title>
        <authorList>
            <person name="Riley R."/>
            <person name="Salamov A.A."/>
            <person name="Brown D.W."/>
            <person name="Nagy L.G."/>
            <person name="Floudas D."/>
            <person name="Held B.W."/>
            <person name="Levasseur A."/>
            <person name="Lombard V."/>
            <person name="Morin E."/>
            <person name="Otillar R."/>
            <person name="Lindquist E.A."/>
            <person name="Sun H."/>
            <person name="LaButti K.M."/>
            <person name="Schmutz J."/>
            <person name="Jabbour D."/>
            <person name="Luo H."/>
            <person name="Baker S.E."/>
            <person name="Pisabarro A.G."/>
            <person name="Walton J.D."/>
            <person name="Blanchette R.A."/>
            <person name="Henrissat B."/>
            <person name="Martin F."/>
            <person name="Cullen D."/>
            <person name="Hibbett D.S."/>
            <person name="Grigoriev I.V."/>
        </authorList>
    </citation>
    <scope>NUCLEOTIDE SEQUENCE [LARGE SCALE GENOMIC DNA]</scope>
    <source>
        <strain evidence="5">MUCL 33604</strain>
    </source>
</reference>
<dbReference type="InterPro" id="IPR027806">
    <property type="entry name" value="HARBI1_dom"/>
</dbReference>
<feature type="domain" description="DDE Tnp4" evidence="3">
    <location>
        <begin position="106"/>
        <end position="258"/>
    </location>
</feature>
<comment type="cofactor">
    <cofactor evidence="1">
        <name>a divalent metal cation</name>
        <dbReference type="ChEBI" id="CHEBI:60240"/>
    </cofactor>
</comment>
<dbReference type="PANTHER" id="PTHR34615:SF1">
    <property type="entry name" value="PX DOMAIN-CONTAINING PROTEIN"/>
    <property type="match status" value="1"/>
</dbReference>
<proteinExistence type="predicted"/>
<keyword evidence="5" id="KW-1185">Reference proteome</keyword>
<dbReference type="Pfam" id="PF13359">
    <property type="entry name" value="DDE_Tnp_4"/>
    <property type="match status" value="1"/>
</dbReference>
<evidence type="ECO:0000256" key="1">
    <source>
        <dbReference type="ARBA" id="ARBA00001968"/>
    </source>
</evidence>
<gene>
    <name evidence="4" type="ORF">JAAARDRAFT_48774</name>
</gene>
<dbReference type="Proteomes" id="UP000027265">
    <property type="component" value="Unassembled WGS sequence"/>
</dbReference>